<dbReference type="EMBL" id="KI963970">
    <property type="protein sequence ID" value="EUC46193.1"/>
    <property type="molecule type" value="Genomic_DNA"/>
</dbReference>
<evidence type="ECO:0000313" key="2">
    <source>
        <dbReference type="Proteomes" id="UP000054032"/>
    </source>
</evidence>
<evidence type="ECO:0000313" key="1">
    <source>
        <dbReference type="EMBL" id="EUC46193.1"/>
    </source>
</evidence>
<dbReference type="Proteomes" id="UP000054032">
    <property type="component" value="Unassembled WGS sequence"/>
</dbReference>
<dbReference type="RefSeq" id="XP_007687309.1">
    <property type="nucleotide sequence ID" value="XM_007689119.1"/>
</dbReference>
<reference evidence="1 2" key="1">
    <citation type="journal article" date="2013" name="PLoS Genet.">
        <title>Comparative genome structure, secondary metabolite, and effector coding capacity across Cochliobolus pathogens.</title>
        <authorList>
            <person name="Condon B.J."/>
            <person name="Leng Y."/>
            <person name="Wu D."/>
            <person name="Bushley K.E."/>
            <person name="Ohm R.A."/>
            <person name="Otillar R."/>
            <person name="Martin J."/>
            <person name="Schackwitz W."/>
            <person name="Grimwood J."/>
            <person name="MohdZainudin N."/>
            <person name="Xue C."/>
            <person name="Wang R."/>
            <person name="Manning V.A."/>
            <person name="Dhillon B."/>
            <person name="Tu Z.J."/>
            <person name="Steffenson B.J."/>
            <person name="Salamov A."/>
            <person name="Sun H."/>
            <person name="Lowry S."/>
            <person name="LaButti K."/>
            <person name="Han J."/>
            <person name="Copeland A."/>
            <person name="Lindquist E."/>
            <person name="Barry K."/>
            <person name="Schmutz J."/>
            <person name="Baker S.E."/>
            <person name="Ciuffetti L.M."/>
            <person name="Grigoriev I.V."/>
            <person name="Zhong S."/>
            <person name="Turgeon B.G."/>
        </authorList>
    </citation>
    <scope>NUCLEOTIDE SEQUENCE [LARGE SCALE GENOMIC DNA]</scope>
    <source>
        <strain evidence="1 2">ATCC 44560</strain>
    </source>
</reference>
<feature type="non-terminal residue" evidence="1">
    <location>
        <position position="1"/>
    </location>
</feature>
<proteinExistence type="predicted"/>
<gene>
    <name evidence="1" type="ORF">COCMIDRAFT_93431</name>
</gene>
<dbReference type="HOGENOM" id="CLU_2596450_0_0_1"/>
<sequence length="80" mass="9333">ACRWLPIKSWIQNTCISENKDYIGVASDTNHCNINTLIWEIDAVMKKSIQVSAFRPLEYTELETTSPIRTEFIFLPRRSQ</sequence>
<dbReference type="KEGG" id="bor:COCMIDRAFT_93431"/>
<organism evidence="1 2">
    <name type="scientific">Bipolaris oryzae ATCC 44560</name>
    <dbReference type="NCBI Taxonomy" id="930090"/>
    <lineage>
        <taxon>Eukaryota</taxon>
        <taxon>Fungi</taxon>
        <taxon>Dikarya</taxon>
        <taxon>Ascomycota</taxon>
        <taxon>Pezizomycotina</taxon>
        <taxon>Dothideomycetes</taxon>
        <taxon>Pleosporomycetidae</taxon>
        <taxon>Pleosporales</taxon>
        <taxon>Pleosporineae</taxon>
        <taxon>Pleosporaceae</taxon>
        <taxon>Bipolaris</taxon>
    </lineage>
</organism>
<dbReference type="AlphaFoldDB" id="W6Z8W1"/>
<keyword evidence="2" id="KW-1185">Reference proteome</keyword>
<dbReference type="GeneID" id="19128268"/>
<protein>
    <submittedName>
        <fullName evidence="1">Uncharacterized protein</fullName>
    </submittedName>
</protein>
<accession>W6Z8W1</accession>
<name>W6Z8W1_COCMI</name>